<dbReference type="RefSeq" id="WP_155300346.1">
    <property type="nucleotide sequence ID" value="NZ_BMQG01000034.1"/>
</dbReference>
<accession>A0A8H9L7Z6</accession>
<gene>
    <name evidence="1" type="ORF">GCM10008956_39800</name>
</gene>
<evidence type="ECO:0000313" key="1">
    <source>
        <dbReference type="EMBL" id="GGM60225.1"/>
    </source>
</evidence>
<proteinExistence type="predicted"/>
<organism evidence="1 2">
    <name type="scientific">Deinococcus arenae</name>
    <dbReference type="NCBI Taxonomy" id="1452751"/>
    <lineage>
        <taxon>Bacteria</taxon>
        <taxon>Thermotogati</taxon>
        <taxon>Deinococcota</taxon>
        <taxon>Deinococci</taxon>
        <taxon>Deinococcales</taxon>
        <taxon>Deinococcaceae</taxon>
        <taxon>Deinococcus</taxon>
    </lineage>
</organism>
<reference evidence="2" key="1">
    <citation type="journal article" date="2019" name="Int. J. Syst. Evol. Microbiol.">
        <title>The Global Catalogue of Microorganisms (GCM) 10K type strain sequencing project: providing services to taxonomists for standard genome sequencing and annotation.</title>
        <authorList>
            <consortium name="The Broad Institute Genomics Platform"/>
            <consortium name="The Broad Institute Genome Sequencing Center for Infectious Disease"/>
            <person name="Wu L."/>
            <person name="Ma J."/>
        </authorList>
    </citation>
    <scope>NUCLEOTIDE SEQUENCE [LARGE SCALE GENOMIC DNA]</scope>
    <source>
        <strain evidence="2">JCM 31047</strain>
    </source>
</reference>
<sequence length="169" mass="18121">MTASENPPALTTIDRLEGLYGLTSADLGLDEAAFTRRGALWEQLAAEQGGTPRQQQARVRVTALTNTITALMRRADEFRAEGDITTERDILGRVEVFQGWLKAAAAEADPTSPSSGGPKSAFRVAPGALIWVRTQVTAPAITSRPCAGTTLPRAAVRPRRTSRLNPPLN</sequence>
<comment type="caution">
    <text evidence="1">The sequence shown here is derived from an EMBL/GenBank/DDBJ whole genome shotgun (WGS) entry which is preliminary data.</text>
</comment>
<dbReference type="AlphaFoldDB" id="A0A8H9L7Z6"/>
<name>A0A8H9L7Z6_9DEIO</name>
<dbReference type="EMBL" id="BMQG01000034">
    <property type="protein sequence ID" value="GGM60225.1"/>
    <property type="molecule type" value="Genomic_DNA"/>
</dbReference>
<protein>
    <submittedName>
        <fullName evidence="1">Uncharacterized protein</fullName>
    </submittedName>
</protein>
<evidence type="ECO:0000313" key="2">
    <source>
        <dbReference type="Proteomes" id="UP000600547"/>
    </source>
</evidence>
<dbReference type="Proteomes" id="UP000600547">
    <property type="component" value="Unassembled WGS sequence"/>
</dbReference>
<keyword evidence="2" id="KW-1185">Reference proteome</keyword>